<comment type="caution">
    <text evidence="5">The sequence shown here is derived from an EMBL/GenBank/DDBJ whole genome shotgun (WGS) entry which is preliminary data.</text>
</comment>
<reference evidence="5 6" key="1">
    <citation type="journal article" date="2024" name="J. Plant Pathol.">
        <title>Sequence and assembly of the genome of Seiridium unicorne, isolate CBS 538.82, causal agent of cypress canker disease.</title>
        <authorList>
            <person name="Scali E."/>
            <person name="Rocca G.D."/>
            <person name="Danti R."/>
            <person name="Garbelotto M."/>
            <person name="Barberini S."/>
            <person name="Baroncelli R."/>
            <person name="Emiliani G."/>
        </authorList>
    </citation>
    <scope>NUCLEOTIDE SEQUENCE [LARGE SCALE GENOMIC DNA]</scope>
    <source>
        <strain evidence="5 6">BM-138-508</strain>
    </source>
</reference>
<organism evidence="5 6">
    <name type="scientific">Seiridium unicorne</name>
    <dbReference type="NCBI Taxonomy" id="138068"/>
    <lineage>
        <taxon>Eukaryota</taxon>
        <taxon>Fungi</taxon>
        <taxon>Dikarya</taxon>
        <taxon>Ascomycota</taxon>
        <taxon>Pezizomycotina</taxon>
        <taxon>Sordariomycetes</taxon>
        <taxon>Xylariomycetidae</taxon>
        <taxon>Amphisphaeriales</taxon>
        <taxon>Sporocadaceae</taxon>
        <taxon>Seiridium</taxon>
    </lineage>
</organism>
<feature type="domain" description="Symplekin/Pta1 N-terminal" evidence="4">
    <location>
        <begin position="92"/>
        <end position="328"/>
    </location>
</feature>
<evidence type="ECO:0000256" key="1">
    <source>
        <dbReference type="ARBA" id="ARBA00004123"/>
    </source>
</evidence>
<evidence type="ECO:0000313" key="6">
    <source>
        <dbReference type="Proteomes" id="UP001408356"/>
    </source>
</evidence>
<evidence type="ECO:0000259" key="4">
    <source>
        <dbReference type="Pfam" id="PF11935"/>
    </source>
</evidence>
<protein>
    <submittedName>
        <fullName evidence="5">Symplekin/Pta1 N-terminal domain-containing protein</fullName>
    </submittedName>
</protein>
<dbReference type="Gene3D" id="1.25.10.10">
    <property type="entry name" value="Leucine-rich Repeat Variant"/>
    <property type="match status" value="1"/>
</dbReference>
<dbReference type="Proteomes" id="UP001408356">
    <property type="component" value="Unassembled WGS sequence"/>
</dbReference>
<name>A0ABR2UTZ5_9PEZI</name>
<dbReference type="InterPro" id="IPR021850">
    <property type="entry name" value="Symplekin/Pta1"/>
</dbReference>
<dbReference type="Pfam" id="PF11935">
    <property type="entry name" value="SYMPK_PTA1_N"/>
    <property type="match status" value="1"/>
</dbReference>
<proteinExistence type="predicted"/>
<evidence type="ECO:0000313" key="5">
    <source>
        <dbReference type="EMBL" id="KAK9418133.1"/>
    </source>
</evidence>
<sequence>MATDSRLSVPDQIRQLSDARKLVLGDVSYYGQVIQATLPIFGPSAHVELRRWGADFLAEAFATPAVPLGQKETLSLLILDTLKDLVEDPNQDVLVLRSVILTAASVYPLAMRWIISNAYDTNTWKNITAIKARILTIWENAPLTLRICCVKFAQRVILAQTPSINPEPRRGDPLDISLNMVPRDHSVLNVNAMEAEATGLLDRVLSVLQENNSDVLTLDATLNSLSILIRMRPMTSNKVLNAILSFNPLKLANAPMTAKTKVIVRSLEKTTRMLCMHLSRRYVAQHQLSVELCVDAGFRDTKGVLAQRMQPYLDRLSQARAEMQEGTSRKRAMTETADGIEAKRQRTAPNLPDLQITPLPPGPHSLADIFTFTQNEGLRNFDVALVPATLAAKVSVNTIARIDPHLLDRAINGVRDRLAELHKSAVKPLNPDTTALDVEDDDDYEPDYYAAEDNEQILNKLDSEPSVQRGELQKPAVLGTLALPTFKLPPPPVLEPEQAVKVGQGTVTRVFGVMSTLDDPSTKKTKAGINRLAASSFDRESWITIITRLATRAAAGLDDISIKDEDASTIPGGISLGNSIRESLYVYVLEDFRKRIDIAVSWLSEEWYNDRVQQKAASEAGRDIPLHYDKWALRLIEGFIPYLHAQDKVLTRFLSEIPSLNVEILGRVKTLCRDPSTVNLALTSLLYLVMMRPPVREIALDAVQDIWLEYDEARAMAGKYLTKWRPGFMEHQKQLLATNGNPTGGGQAMVAT</sequence>
<keyword evidence="3" id="KW-0539">Nucleus</keyword>
<evidence type="ECO:0000256" key="3">
    <source>
        <dbReference type="ARBA" id="ARBA00023242"/>
    </source>
</evidence>
<evidence type="ECO:0000256" key="2">
    <source>
        <dbReference type="ARBA" id="ARBA00022664"/>
    </source>
</evidence>
<comment type="subcellular location">
    <subcellularLocation>
        <location evidence="1">Nucleus</location>
    </subcellularLocation>
</comment>
<dbReference type="InterPro" id="IPR032460">
    <property type="entry name" value="Symplekin/Pta1_N"/>
</dbReference>
<accession>A0ABR2UTZ5</accession>
<dbReference type="PANTHER" id="PTHR15245">
    <property type="entry name" value="SYMPLEKIN-RELATED"/>
    <property type="match status" value="1"/>
</dbReference>
<keyword evidence="6" id="KW-1185">Reference proteome</keyword>
<dbReference type="InterPro" id="IPR011989">
    <property type="entry name" value="ARM-like"/>
</dbReference>
<dbReference type="EMBL" id="JARVKF010000393">
    <property type="protein sequence ID" value="KAK9418133.1"/>
    <property type="molecule type" value="Genomic_DNA"/>
</dbReference>
<gene>
    <name evidence="5" type="ORF">SUNI508_08327</name>
</gene>
<dbReference type="PANTHER" id="PTHR15245:SF20">
    <property type="entry name" value="SYMPLEKIN"/>
    <property type="match status" value="1"/>
</dbReference>
<keyword evidence="2" id="KW-0507">mRNA processing</keyword>